<keyword evidence="1" id="KW-0732">Signal</keyword>
<evidence type="ECO:0000313" key="4">
    <source>
        <dbReference type="Proteomes" id="UP000184510"/>
    </source>
</evidence>
<gene>
    <name evidence="3" type="ORF">SAMN02745181_1894</name>
</gene>
<keyword evidence="4" id="KW-1185">Reference proteome</keyword>
<reference evidence="3 4" key="1">
    <citation type="submission" date="2016-11" db="EMBL/GenBank/DDBJ databases">
        <authorList>
            <person name="Jaros S."/>
            <person name="Januszkiewicz K."/>
            <person name="Wedrychowicz H."/>
        </authorList>
    </citation>
    <scope>NUCLEOTIDE SEQUENCE [LARGE SCALE GENOMIC DNA]</scope>
    <source>
        <strain evidence="3 4">DSM 18772</strain>
    </source>
</reference>
<accession>A0A1M6IRH0</accession>
<sequence>MKKLLITCTTTSILAASAHAAVMLEQWNFDDSAGTGLANVSNTGSVGTAWNFNLAGQPGEGATDGTGNLVLGANTDAGSSTISSDYTRKATFSSSVTTGAYTFEYSLSNWDLNDTAGADAIAGQEGFTLKIDDGAGNQINLITALTGADNNVRVRHATNGTVSGTAAQSTIGLSGSTLVVRVEGNLDDGTFTTSYDTGSGFNTLIADGTGLNSIGEIILSIEGDQGGWSSTDSMSVDYIQLEAIPEPSSTALIGLAGLGFILRRRR</sequence>
<feature type="signal peptide" evidence="1">
    <location>
        <begin position="1"/>
        <end position="20"/>
    </location>
</feature>
<evidence type="ECO:0000256" key="1">
    <source>
        <dbReference type="SAM" id="SignalP"/>
    </source>
</evidence>
<dbReference type="STRING" id="1123071.SAMN02745181_1894"/>
<dbReference type="AlphaFoldDB" id="A0A1M6IRH0"/>
<dbReference type="NCBIfam" id="TIGR02595">
    <property type="entry name" value="PEP_CTERM"/>
    <property type="match status" value="1"/>
</dbReference>
<dbReference type="InterPro" id="IPR013424">
    <property type="entry name" value="Ice-binding_C"/>
</dbReference>
<proteinExistence type="predicted"/>
<organism evidence="3 4">
    <name type="scientific">Rubritalea squalenifaciens DSM 18772</name>
    <dbReference type="NCBI Taxonomy" id="1123071"/>
    <lineage>
        <taxon>Bacteria</taxon>
        <taxon>Pseudomonadati</taxon>
        <taxon>Verrucomicrobiota</taxon>
        <taxon>Verrucomicrobiia</taxon>
        <taxon>Verrucomicrobiales</taxon>
        <taxon>Rubritaleaceae</taxon>
        <taxon>Rubritalea</taxon>
    </lineage>
</organism>
<dbReference type="EMBL" id="FQYR01000003">
    <property type="protein sequence ID" value="SHJ37043.1"/>
    <property type="molecule type" value="Genomic_DNA"/>
</dbReference>
<dbReference type="RefSeq" id="WP_143183472.1">
    <property type="nucleotide sequence ID" value="NZ_FQYR01000003.1"/>
</dbReference>
<feature type="domain" description="Ice-binding protein C-terminal" evidence="2">
    <location>
        <begin position="243"/>
        <end position="265"/>
    </location>
</feature>
<evidence type="ECO:0000259" key="2">
    <source>
        <dbReference type="Pfam" id="PF07589"/>
    </source>
</evidence>
<dbReference type="Pfam" id="PF07589">
    <property type="entry name" value="PEP-CTERM"/>
    <property type="match status" value="1"/>
</dbReference>
<name>A0A1M6IRH0_9BACT</name>
<dbReference type="OrthoDB" id="9830501at2"/>
<dbReference type="Proteomes" id="UP000184510">
    <property type="component" value="Unassembled WGS sequence"/>
</dbReference>
<evidence type="ECO:0000313" key="3">
    <source>
        <dbReference type="EMBL" id="SHJ37043.1"/>
    </source>
</evidence>
<feature type="chain" id="PRO_5013359590" evidence="1">
    <location>
        <begin position="21"/>
        <end position="266"/>
    </location>
</feature>
<protein>
    <submittedName>
        <fullName evidence="3">PEP-CTERM protein-sorting domain-containing protein</fullName>
    </submittedName>
</protein>
<dbReference type="InParanoid" id="A0A1M6IRH0"/>